<feature type="compositionally biased region" description="Pro residues" evidence="1">
    <location>
        <begin position="1732"/>
        <end position="1741"/>
    </location>
</feature>
<feature type="compositionally biased region" description="Low complexity" evidence="1">
    <location>
        <begin position="652"/>
        <end position="671"/>
    </location>
</feature>
<feature type="compositionally biased region" description="Polar residues" evidence="1">
    <location>
        <begin position="1626"/>
        <end position="1638"/>
    </location>
</feature>
<feature type="compositionally biased region" description="Polar residues" evidence="1">
    <location>
        <begin position="1433"/>
        <end position="1444"/>
    </location>
</feature>
<sequence length="1826" mass="191517">MVGVGPRDPVWALGGAYTPPKTPAGHSFLDVLGEEAGGRPLDGATLTVALDVVQAWAVLITVGFTLVLFLFLAFCVCARKDDGEVTALNLQTTCAPRTTSPRKSCVFLGRYDDYDLTQGITTVKVCHDGGENGLGSFPRLNGSNILKGSDEGSQASSRCTLKRELPAIPLSAQPDPPGPECNVERTQSQHSSDLYAAVGDVDGGGGLGKVIGGVQVLPAGAIGPDGRAAIIRDPTLTSPTEPTPPAPHPEAVSGEGAAGHPYAKVKKNHPYAHVKLPKKDHPYAKVIRDDSEDPETDTDNYDDPKAITKEKSPGWSSEGGYEPAPPVPEKRFDLEEEKTQGAATPDHMMSSSVTSASSEKGPASPRSPHLSARPAASGSTPSPTSPAPSQSASTEIQAALAISGRTPANEEMPYMTPPLHHAGIEISSQQNFSGDSQDSRGYTSISVREPLAAIKAQTQAANANQTTGGQPGEGEGYYMTVSDDSADEMYACIYEGNRGVGSETYAQIEPRSTPPPPPPPMPSPPHAPSTPSPLSTRGESQPPPAPPSVDSLRHVVHSRQASSSSAASTVMGSPGAEKRGTRSPLPPLPQGDTSMYSGHSPQPPHSPPRTVAPAERPTQRALEEMYAKVMKKQRPGHARGDSCGGVGGGESDAGSVSSSRRGSVDVGGASRWGTHASSPPTTPRQSVDLGSMTRSLVETRNHEVVSSISRAKSYEKTGVWSTPAQHAQPSLPNPNYETIPQIPPTNFYSGSDPGYETVKNTEPAYASVERPEENYPGYETVKPTSDIESEPGYETLKHREYEPGYETVTGETKQAPSEPGYETVAHEKIQEDYEPGYETVTHSRPDPGYEMVKGKPGSEFGDPGYEELKGAAHHPRTISENDPNYEQLKFTSRRSSEGEAEPGYEVVKKAEETESTYELMRDYDTQHFPPYEKIVQPDVVPVQQAAAPVYATVQKGIDKKPKSPEEPVTSQPSTALESNSDSFPSVSLGGTEALMRIGSKEDEKDMMLPLAKVEEQQEPYERRSPEGKSPKASPPGMKSPKGSPTSSVTSHKGSPQSKSPRDSPVSKKSPKGSPPSVKSPTGSIKSPKSPSTPKPLVSSSPPTRSPPLPAKSLEGSPKETRSPLTSSPPVKSPTSSPKEVTSPICSPRQGKGPVSFQPLAKSPISSMGEKDSMVASGVDESSGEDSPPMMRSPSPDIDVPLDRKSPVALPTVQSFKKESPPSERAPMTASGLESPPMMRSPSPDDDIPLARKSPTTQSPVRESPPMMKSPSPDMDLPPPQKSPSPPQEERESPPMMKSPSPDMDLPPPLRKSPVSSSPAPSEEVPPMTQSPGPDFPPPASIPSPPQSPDKETPSNTRSPSPDSEAASPIKASPKPPSPTAQIPAVAAAVSSDSSSLSETGSPVVGLPPPPPLLADTGAEDKDTDKPSDVTEPDQIQESSQNADVITNFGGCEGAQFSSLTSENIEESAPTVTEEAETFPVQPEVLGSEREGSPVAFSSLGSEDLPAPLAADDTMNHPQETVNPLYLLDEVNDGGLEYAPYNMQDAAPPPPPPSGPSSLCSELPPPPPMVMDMDDVDAVFTNDLPPPLPESSPFMPRTSTLCDDTPPPPLVPPSDVEGLDEMLNLANMGSSSSGSTAGQPGSLHGNSEKDSDSPQEPSVMLMEGNVAGEELPPPPPLPEPPEPLEARAEKDSDSEMDNSISSGYEGGFTAGGVTVTVNPMSDVEETSESPVSSLPPPPPPPASSETPHVAPPSPVVAAAAGANSAGSQSSSSGSGSQDTGSGSVESVVTVECVPPPDIPGPSVQQASDTSSSPENHNLEQHEQITPV</sequence>
<feature type="compositionally biased region" description="Low complexity" evidence="1">
    <location>
        <begin position="456"/>
        <end position="468"/>
    </location>
</feature>
<evidence type="ECO:0000313" key="3">
    <source>
        <dbReference type="EMBL" id="KAK8396780.1"/>
    </source>
</evidence>
<feature type="compositionally biased region" description="Gly residues" evidence="1">
    <location>
        <begin position="642"/>
        <end position="651"/>
    </location>
</feature>
<feature type="region of interest" description="Disordered" evidence="1">
    <location>
        <begin position="832"/>
        <end position="869"/>
    </location>
</feature>
<feature type="region of interest" description="Disordered" evidence="1">
    <location>
        <begin position="1535"/>
        <end position="1826"/>
    </location>
</feature>
<feature type="transmembrane region" description="Helical" evidence="2">
    <location>
        <begin position="55"/>
        <end position="74"/>
    </location>
</feature>
<feature type="compositionally biased region" description="Low complexity" evidence="1">
    <location>
        <begin position="1384"/>
        <end position="1397"/>
    </location>
</feature>
<feature type="compositionally biased region" description="Polar residues" evidence="1">
    <location>
        <begin position="675"/>
        <end position="685"/>
    </location>
</feature>
<feature type="region of interest" description="Disordered" evidence="1">
    <location>
        <begin position="232"/>
        <end position="481"/>
    </location>
</feature>
<feature type="compositionally biased region" description="Polar residues" evidence="1">
    <location>
        <begin position="426"/>
        <end position="446"/>
    </location>
</feature>
<evidence type="ECO:0000256" key="1">
    <source>
        <dbReference type="SAM" id="MobiDB-lite"/>
    </source>
</evidence>
<feature type="compositionally biased region" description="Polar residues" evidence="1">
    <location>
        <begin position="968"/>
        <end position="985"/>
    </location>
</feature>
<feature type="region of interest" description="Disordered" evidence="1">
    <location>
        <begin position="501"/>
        <end position="793"/>
    </location>
</feature>
<dbReference type="EMBL" id="JARAKH010000015">
    <property type="protein sequence ID" value="KAK8396779.1"/>
    <property type="molecule type" value="Genomic_DNA"/>
</dbReference>
<keyword evidence="2" id="KW-0812">Transmembrane</keyword>
<feature type="compositionally biased region" description="Polar residues" evidence="1">
    <location>
        <begin position="1801"/>
        <end position="1814"/>
    </location>
</feature>
<feature type="compositionally biased region" description="Low complexity" evidence="1">
    <location>
        <begin position="1074"/>
        <end position="1102"/>
    </location>
</feature>
<protein>
    <recommendedName>
        <fullName evidence="5">Nascent polypeptide-associated complex subunit alpha, muscle-specific form-like</fullName>
    </recommendedName>
</protein>
<reference evidence="3 4" key="1">
    <citation type="submission" date="2023-03" db="EMBL/GenBank/DDBJ databases">
        <title>High-quality genome of Scylla paramamosain provides insights in environmental adaptation.</title>
        <authorList>
            <person name="Zhang L."/>
        </authorList>
    </citation>
    <scope>NUCLEOTIDE SEQUENCE [LARGE SCALE GENOMIC DNA]</scope>
    <source>
        <strain evidence="3">LZ_2023a</strain>
        <tissue evidence="3">Muscle</tissue>
    </source>
</reference>
<evidence type="ECO:0000256" key="2">
    <source>
        <dbReference type="SAM" id="Phobius"/>
    </source>
</evidence>
<feature type="compositionally biased region" description="Basic and acidic residues" evidence="1">
    <location>
        <begin position="617"/>
        <end position="626"/>
    </location>
</feature>
<feature type="region of interest" description="Disordered" evidence="1">
    <location>
        <begin position="168"/>
        <end position="189"/>
    </location>
</feature>
<feature type="compositionally biased region" description="Low complexity" evidence="1">
    <location>
        <begin position="1122"/>
        <end position="1138"/>
    </location>
</feature>
<feature type="compositionally biased region" description="Pro residues" evidence="1">
    <location>
        <begin position="1333"/>
        <end position="1347"/>
    </location>
</feature>
<feature type="compositionally biased region" description="Basic and acidic residues" evidence="1">
    <location>
        <begin position="1683"/>
        <end position="1692"/>
    </location>
</feature>
<feature type="compositionally biased region" description="Polar residues" evidence="1">
    <location>
        <begin position="1048"/>
        <end position="1058"/>
    </location>
</feature>
<accession>A0AAW0UD83</accession>
<keyword evidence="2" id="KW-0472">Membrane</keyword>
<feature type="compositionally biased region" description="Basic and acidic residues" evidence="1">
    <location>
        <begin position="1418"/>
        <end position="1428"/>
    </location>
</feature>
<proteinExistence type="predicted"/>
<feature type="compositionally biased region" description="Basic and acidic residues" evidence="1">
    <location>
        <begin position="277"/>
        <end position="289"/>
    </location>
</feature>
<dbReference type="EMBL" id="JARAKH010000015">
    <property type="protein sequence ID" value="KAK8396780.1"/>
    <property type="molecule type" value="Genomic_DNA"/>
</dbReference>
<organism evidence="3 4">
    <name type="scientific">Scylla paramamosain</name>
    <name type="common">Mud crab</name>
    <dbReference type="NCBI Taxonomy" id="85552"/>
    <lineage>
        <taxon>Eukaryota</taxon>
        <taxon>Metazoa</taxon>
        <taxon>Ecdysozoa</taxon>
        <taxon>Arthropoda</taxon>
        <taxon>Crustacea</taxon>
        <taxon>Multicrustacea</taxon>
        <taxon>Malacostraca</taxon>
        <taxon>Eumalacostraca</taxon>
        <taxon>Eucarida</taxon>
        <taxon>Decapoda</taxon>
        <taxon>Pleocyemata</taxon>
        <taxon>Brachyura</taxon>
        <taxon>Eubrachyura</taxon>
        <taxon>Portunoidea</taxon>
        <taxon>Portunidae</taxon>
        <taxon>Portuninae</taxon>
        <taxon>Scylla</taxon>
    </lineage>
</organism>
<evidence type="ECO:0008006" key="5">
    <source>
        <dbReference type="Google" id="ProtNLM"/>
    </source>
</evidence>
<evidence type="ECO:0000313" key="4">
    <source>
        <dbReference type="Proteomes" id="UP001487740"/>
    </source>
</evidence>
<feature type="compositionally biased region" description="Basic and acidic residues" evidence="1">
    <location>
        <begin position="302"/>
        <end position="312"/>
    </location>
</feature>
<feature type="compositionally biased region" description="Basic and acidic residues" evidence="1">
    <location>
        <begin position="1815"/>
        <end position="1826"/>
    </location>
</feature>
<feature type="compositionally biased region" description="Pro residues" evidence="1">
    <location>
        <begin position="1275"/>
        <end position="1286"/>
    </location>
</feature>
<name>A0AAW0UD83_SCYPA</name>
<feature type="compositionally biased region" description="Basic and acidic residues" evidence="1">
    <location>
        <begin position="328"/>
        <end position="339"/>
    </location>
</feature>
<dbReference type="Proteomes" id="UP001487740">
    <property type="component" value="Unassembled WGS sequence"/>
</dbReference>
<feature type="compositionally biased region" description="Basic and acidic residues" evidence="1">
    <location>
        <begin position="956"/>
        <end position="965"/>
    </location>
</feature>
<feature type="compositionally biased region" description="Low complexity" evidence="1">
    <location>
        <begin position="1312"/>
        <end position="1332"/>
    </location>
</feature>
<feature type="region of interest" description="Disordered" evidence="1">
    <location>
        <begin position="956"/>
        <end position="1521"/>
    </location>
</feature>
<feature type="compositionally biased region" description="Polar residues" evidence="1">
    <location>
        <begin position="719"/>
        <end position="749"/>
    </location>
</feature>
<feature type="compositionally biased region" description="Basic residues" evidence="1">
    <location>
        <begin position="263"/>
        <end position="276"/>
    </location>
</feature>
<feature type="compositionally biased region" description="Basic and acidic residues" evidence="1">
    <location>
        <begin position="998"/>
        <end position="1029"/>
    </location>
</feature>
<feature type="compositionally biased region" description="Low complexity" evidence="1">
    <location>
        <begin position="1756"/>
        <end position="1790"/>
    </location>
</feature>
<keyword evidence="2" id="KW-1133">Transmembrane helix</keyword>
<keyword evidence="4" id="KW-1185">Reference proteome</keyword>
<feature type="compositionally biased region" description="Low complexity" evidence="1">
    <location>
        <begin position="1293"/>
        <end position="1303"/>
    </location>
</feature>
<feature type="compositionally biased region" description="Acidic residues" evidence="1">
    <location>
        <begin position="290"/>
        <end position="301"/>
    </location>
</feature>
<feature type="compositionally biased region" description="Pro residues" evidence="1">
    <location>
        <begin position="1670"/>
        <end position="1682"/>
    </location>
</feature>
<feature type="compositionally biased region" description="Low complexity" evidence="1">
    <location>
        <begin position="371"/>
        <end position="394"/>
    </location>
</feature>
<feature type="compositionally biased region" description="Low complexity" evidence="1">
    <location>
        <begin position="1186"/>
        <end position="1195"/>
    </location>
</feature>
<comment type="caution">
    <text evidence="3">The sequence shown here is derived from an EMBL/GenBank/DDBJ whole genome shotgun (WGS) entry which is preliminary data.</text>
</comment>
<gene>
    <name evidence="3" type="ORF">O3P69_005028</name>
</gene>
<feature type="compositionally biased region" description="Low complexity" evidence="1">
    <location>
        <begin position="1030"/>
        <end position="1047"/>
    </location>
</feature>
<feature type="compositionally biased region" description="Low complexity" evidence="1">
    <location>
        <begin position="1263"/>
        <end position="1274"/>
    </location>
</feature>
<feature type="compositionally biased region" description="Pro residues" evidence="1">
    <location>
        <begin position="512"/>
        <end position="531"/>
    </location>
</feature>